<sequence length="164" mass="18319">MHSRPMFPILETQVGDGWVGDGWVGDGWVGDVDYTKQATKQDSNFLVDWVRVYQSEGQPVTRFDDLDGAESGAYRSAPASRTEGLTAVSNGDAAWRNKNNFYYGGQPRYETSRSHAVPLMQGRFALRLRGPQTLCRIRTNAFTRSERPVAGKVVPPNRRNRAAP</sequence>
<evidence type="ECO:0000313" key="1">
    <source>
        <dbReference type="EMBL" id="NGG36923.1"/>
    </source>
</evidence>
<organism evidence="1 2">
    <name type="scientific">Bifidobacterium bifidum</name>
    <dbReference type="NCBI Taxonomy" id="1681"/>
    <lineage>
        <taxon>Bacteria</taxon>
        <taxon>Bacillati</taxon>
        <taxon>Actinomycetota</taxon>
        <taxon>Actinomycetes</taxon>
        <taxon>Bifidobacteriales</taxon>
        <taxon>Bifidobacteriaceae</taxon>
        <taxon>Bifidobacterium</taxon>
    </lineage>
</organism>
<dbReference type="Gene3D" id="2.60.120.200">
    <property type="match status" value="1"/>
</dbReference>
<dbReference type="SUPFAM" id="SSF49899">
    <property type="entry name" value="Concanavalin A-like lectins/glucanases"/>
    <property type="match status" value="1"/>
</dbReference>
<dbReference type="InterPro" id="IPR013320">
    <property type="entry name" value="ConA-like_dom_sf"/>
</dbReference>
<evidence type="ECO:0000313" key="2">
    <source>
        <dbReference type="Proteomes" id="UP000488776"/>
    </source>
</evidence>
<comment type="caution">
    <text evidence="1">The sequence shown here is derived from an EMBL/GenBank/DDBJ whole genome shotgun (WGS) entry which is preliminary data.</text>
</comment>
<accession>A0AB36C183</accession>
<protein>
    <submittedName>
        <fullName evidence="1">Uncharacterized protein</fullName>
    </submittedName>
</protein>
<dbReference type="RefSeq" id="WP_057081446.1">
    <property type="nucleotide sequence ID" value="NZ_CYXQ01000002.1"/>
</dbReference>
<dbReference type="EMBL" id="JAAJBJ010000008">
    <property type="protein sequence ID" value="NGG36923.1"/>
    <property type="molecule type" value="Genomic_DNA"/>
</dbReference>
<reference evidence="1 2" key="1">
    <citation type="submission" date="2020-02" db="EMBL/GenBank/DDBJ databases">
        <title>Antibiotic susceptibility profiles of lactic acid bacteria isolated from the human vagina and genetic basis of atypical resistances.</title>
        <authorList>
            <person name="Sirichoat A."/>
            <person name="Florez A.B."/>
            <person name="Vazquez L."/>
            <person name="Buppasiri P."/>
            <person name="Panya M."/>
            <person name="Lulitanond V."/>
            <person name="Mayo B."/>
        </authorList>
    </citation>
    <scope>NUCLEOTIDE SEQUENCE [LARGE SCALE GENOMIC DNA]</scope>
    <source>
        <strain evidence="1 2">VA07-1AN</strain>
    </source>
</reference>
<proteinExistence type="predicted"/>
<dbReference type="Proteomes" id="UP000488776">
    <property type="component" value="Unassembled WGS sequence"/>
</dbReference>
<gene>
    <name evidence="1" type="ORF">G5T23_07890</name>
</gene>
<name>A0AB36C183_BIFBI</name>
<dbReference type="AlphaFoldDB" id="A0AB36C183"/>